<dbReference type="Proteomes" id="UP000498980">
    <property type="component" value="Unassembled WGS sequence"/>
</dbReference>
<organism evidence="1 2">
    <name type="scientific">Streptomyces fulvorobeus</name>
    <dbReference type="NCBI Taxonomy" id="284028"/>
    <lineage>
        <taxon>Bacteria</taxon>
        <taxon>Bacillati</taxon>
        <taxon>Actinomycetota</taxon>
        <taxon>Actinomycetes</taxon>
        <taxon>Kitasatosporales</taxon>
        <taxon>Streptomycetaceae</taxon>
        <taxon>Streptomyces</taxon>
    </lineage>
</organism>
<gene>
    <name evidence="1" type="ORF">Sfulv_49570</name>
</gene>
<name>A0A7J0CEM1_9ACTN</name>
<evidence type="ECO:0000313" key="2">
    <source>
        <dbReference type="Proteomes" id="UP000498980"/>
    </source>
</evidence>
<proteinExistence type="predicted"/>
<accession>A0A7J0CEM1</accession>
<protein>
    <submittedName>
        <fullName evidence="1">Uncharacterized protein</fullName>
    </submittedName>
</protein>
<comment type="caution">
    <text evidence="1">The sequence shown here is derived from an EMBL/GenBank/DDBJ whole genome shotgun (WGS) entry which is preliminary data.</text>
</comment>
<dbReference type="EMBL" id="BLWC01000001">
    <property type="protein sequence ID" value="GFN00147.1"/>
    <property type="molecule type" value="Genomic_DNA"/>
</dbReference>
<reference evidence="1 2" key="1">
    <citation type="submission" date="2020-05" db="EMBL/GenBank/DDBJ databases">
        <title>Whole genome shotgun sequence of Streptomyces fulvorobeus NBRC 15897.</title>
        <authorList>
            <person name="Komaki H."/>
            <person name="Tamura T."/>
        </authorList>
    </citation>
    <scope>NUCLEOTIDE SEQUENCE [LARGE SCALE GENOMIC DNA]</scope>
    <source>
        <strain evidence="1 2">NBRC 15897</strain>
    </source>
</reference>
<evidence type="ECO:0000313" key="1">
    <source>
        <dbReference type="EMBL" id="GFN00147.1"/>
    </source>
</evidence>
<sequence>MDARAGEDWSSVESAAYEVLLIEWAAATQALGSDITEAA</sequence>
<keyword evidence="2" id="KW-1185">Reference proteome</keyword>
<dbReference type="AlphaFoldDB" id="A0A7J0CEM1"/>